<dbReference type="InterPro" id="IPR013740">
    <property type="entry name" value="Redoxin"/>
</dbReference>
<dbReference type="STRING" id="489703.SAMN04488038_11039"/>
<feature type="signal peptide" evidence="4">
    <location>
        <begin position="1"/>
        <end position="25"/>
    </location>
</feature>
<evidence type="ECO:0000256" key="3">
    <source>
        <dbReference type="ARBA" id="ARBA00023284"/>
    </source>
</evidence>
<dbReference type="OrthoDB" id="9796554at2"/>
<dbReference type="Pfam" id="PF08534">
    <property type="entry name" value="Redoxin"/>
    <property type="match status" value="1"/>
</dbReference>
<dbReference type="GO" id="GO:0015036">
    <property type="term" value="F:disulfide oxidoreductase activity"/>
    <property type="evidence" value="ECO:0007669"/>
    <property type="project" value="UniProtKB-ARBA"/>
</dbReference>
<evidence type="ECO:0000313" key="7">
    <source>
        <dbReference type="Proteomes" id="UP000199233"/>
    </source>
</evidence>
<organism evidence="6 7">
    <name type="scientific">Solimonas aquatica</name>
    <dbReference type="NCBI Taxonomy" id="489703"/>
    <lineage>
        <taxon>Bacteria</taxon>
        <taxon>Pseudomonadati</taxon>
        <taxon>Pseudomonadota</taxon>
        <taxon>Gammaproteobacteria</taxon>
        <taxon>Nevskiales</taxon>
        <taxon>Nevskiaceae</taxon>
        <taxon>Solimonas</taxon>
    </lineage>
</organism>
<proteinExistence type="predicted"/>
<dbReference type="AlphaFoldDB" id="A0A1H9IH21"/>
<evidence type="ECO:0000256" key="1">
    <source>
        <dbReference type="ARBA" id="ARBA00004196"/>
    </source>
</evidence>
<dbReference type="CDD" id="cd02966">
    <property type="entry name" value="TlpA_like_family"/>
    <property type="match status" value="1"/>
</dbReference>
<dbReference type="PROSITE" id="PS51352">
    <property type="entry name" value="THIOREDOXIN_2"/>
    <property type="match status" value="1"/>
</dbReference>
<dbReference type="GO" id="GO:0017004">
    <property type="term" value="P:cytochrome complex assembly"/>
    <property type="evidence" value="ECO:0007669"/>
    <property type="project" value="UniProtKB-KW"/>
</dbReference>
<dbReference type="InterPro" id="IPR036249">
    <property type="entry name" value="Thioredoxin-like_sf"/>
</dbReference>
<dbReference type="InterPro" id="IPR050553">
    <property type="entry name" value="Thioredoxin_ResA/DsbE_sf"/>
</dbReference>
<dbReference type="EMBL" id="FOFS01000010">
    <property type="protein sequence ID" value="SEQ74021.1"/>
    <property type="molecule type" value="Genomic_DNA"/>
</dbReference>
<evidence type="ECO:0000259" key="5">
    <source>
        <dbReference type="PROSITE" id="PS51352"/>
    </source>
</evidence>
<feature type="domain" description="Thioredoxin" evidence="5">
    <location>
        <begin position="28"/>
        <end position="170"/>
    </location>
</feature>
<keyword evidence="3" id="KW-0676">Redox-active center</keyword>
<dbReference type="SUPFAM" id="SSF52833">
    <property type="entry name" value="Thioredoxin-like"/>
    <property type="match status" value="1"/>
</dbReference>
<dbReference type="Proteomes" id="UP000199233">
    <property type="component" value="Unassembled WGS sequence"/>
</dbReference>
<name>A0A1H9IH21_9GAMM</name>
<dbReference type="GO" id="GO:0030313">
    <property type="term" value="C:cell envelope"/>
    <property type="evidence" value="ECO:0007669"/>
    <property type="project" value="UniProtKB-SubCell"/>
</dbReference>
<dbReference type="RefSeq" id="WP_093286915.1">
    <property type="nucleotide sequence ID" value="NZ_FOFS01000010.1"/>
</dbReference>
<dbReference type="PROSITE" id="PS00194">
    <property type="entry name" value="THIOREDOXIN_1"/>
    <property type="match status" value="1"/>
</dbReference>
<evidence type="ECO:0000313" key="6">
    <source>
        <dbReference type="EMBL" id="SEQ74021.1"/>
    </source>
</evidence>
<keyword evidence="2" id="KW-0201">Cytochrome c-type biogenesis</keyword>
<dbReference type="Gene3D" id="3.40.30.10">
    <property type="entry name" value="Glutaredoxin"/>
    <property type="match status" value="1"/>
</dbReference>
<reference evidence="6 7" key="1">
    <citation type="submission" date="2016-10" db="EMBL/GenBank/DDBJ databases">
        <authorList>
            <person name="de Groot N.N."/>
        </authorList>
    </citation>
    <scope>NUCLEOTIDE SEQUENCE [LARGE SCALE GENOMIC DNA]</scope>
    <source>
        <strain evidence="6 7">DSM 25927</strain>
    </source>
</reference>
<dbReference type="InterPro" id="IPR017937">
    <property type="entry name" value="Thioredoxin_CS"/>
</dbReference>
<evidence type="ECO:0000256" key="2">
    <source>
        <dbReference type="ARBA" id="ARBA00022748"/>
    </source>
</evidence>
<keyword evidence="4" id="KW-0732">Signal</keyword>
<sequence>MHKLVTKFFAGLGLLAMLFGPPASAASPAVGTAAPPALGLDLAGQPLRLESLRGRVVVLSFWASWCAPCLEEMKVLENLQARVGSGRLCIVGVNWRESRRAFRRLAERLGPLAITLASDADGQAGAQYGVSAIPRLFVIDAQGRLAFSHEGYDPQLLSGQLLEEIAALLSASEAAHAMIPP</sequence>
<protein>
    <submittedName>
        <fullName evidence="6">Cytochrome c biogenesis protein CcmG, thiol:disulfide interchange protein DsbE</fullName>
    </submittedName>
</protein>
<keyword evidence="7" id="KW-1185">Reference proteome</keyword>
<accession>A0A1H9IH21</accession>
<dbReference type="InterPro" id="IPR013766">
    <property type="entry name" value="Thioredoxin_domain"/>
</dbReference>
<feature type="chain" id="PRO_5011588464" evidence="4">
    <location>
        <begin position="26"/>
        <end position="181"/>
    </location>
</feature>
<comment type="subcellular location">
    <subcellularLocation>
        <location evidence="1">Cell envelope</location>
    </subcellularLocation>
</comment>
<evidence type="ECO:0000256" key="4">
    <source>
        <dbReference type="SAM" id="SignalP"/>
    </source>
</evidence>
<dbReference type="PANTHER" id="PTHR42852:SF17">
    <property type="entry name" value="THIOREDOXIN-LIKE PROTEIN HI_1115"/>
    <property type="match status" value="1"/>
</dbReference>
<dbReference type="PANTHER" id="PTHR42852">
    <property type="entry name" value="THIOL:DISULFIDE INTERCHANGE PROTEIN DSBE"/>
    <property type="match status" value="1"/>
</dbReference>
<gene>
    <name evidence="6" type="ORF">SAMN04488038_11039</name>
</gene>